<protein>
    <recommendedName>
        <fullName evidence="14">DUF883 domain-containing protein</fullName>
    </recommendedName>
</protein>
<keyword evidence="13" id="KW-1185">Reference proteome</keyword>
<evidence type="ECO:0000256" key="4">
    <source>
        <dbReference type="ARBA" id="ARBA00022519"/>
    </source>
</evidence>
<feature type="domain" description="DUF883" evidence="11">
    <location>
        <begin position="90"/>
        <end position="119"/>
    </location>
</feature>
<evidence type="ECO:0000256" key="8">
    <source>
        <dbReference type="SAM" id="Coils"/>
    </source>
</evidence>
<evidence type="ECO:0000256" key="7">
    <source>
        <dbReference type="ARBA" id="ARBA00023136"/>
    </source>
</evidence>
<dbReference type="Proteomes" id="UP001500279">
    <property type="component" value="Unassembled WGS sequence"/>
</dbReference>
<evidence type="ECO:0000256" key="3">
    <source>
        <dbReference type="ARBA" id="ARBA00022475"/>
    </source>
</evidence>
<dbReference type="InterPro" id="IPR010279">
    <property type="entry name" value="YqjD/ElaB"/>
</dbReference>
<keyword evidence="6 9" id="KW-1133">Transmembrane helix</keyword>
<feature type="coiled-coil region" evidence="8">
    <location>
        <begin position="51"/>
        <end position="85"/>
    </location>
</feature>
<keyword evidence="5 9" id="KW-0812">Transmembrane</keyword>
<feature type="transmembrane region" description="Helical" evidence="9">
    <location>
        <begin position="99"/>
        <end position="117"/>
    </location>
</feature>
<dbReference type="InterPro" id="IPR043605">
    <property type="entry name" value="DUF883_C"/>
</dbReference>
<comment type="similarity">
    <text evidence="2">Belongs to the ElaB/YgaM/YqjD family.</text>
</comment>
<evidence type="ECO:0000256" key="1">
    <source>
        <dbReference type="ARBA" id="ARBA00004377"/>
    </source>
</evidence>
<gene>
    <name evidence="12" type="ORF">GCM10009107_55350</name>
</gene>
<keyword evidence="4" id="KW-0997">Cell inner membrane</keyword>
<dbReference type="PANTHER" id="PTHR35893">
    <property type="entry name" value="INNER MEMBRANE PROTEIN-RELATED"/>
    <property type="match status" value="1"/>
</dbReference>
<evidence type="ECO:0000259" key="11">
    <source>
        <dbReference type="Pfam" id="PF19029"/>
    </source>
</evidence>
<dbReference type="Pfam" id="PF05957">
    <property type="entry name" value="DUF883"/>
    <property type="match status" value="1"/>
</dbReference>
<keyword evidence="3" id="KW-1003">Cell membrane</keyword>
<evidence type="ECO:0000256" key="2">
    <source>
        <dbReference type="ARBA" id="ARBA00010423"/>
    </source>
</evidence>
<evidence type="ECO:0000256" key="6">
    <source>
        <dbReference type="ARBA" id="ARBA00022989"/>
    </source>
</evidence>
<dbReference type="EMBL" id="BAAAEW010000045">
    <property type="protein sequence ID" value="GAA0766904.1"/>
    <property type="molecule type" value="Genomic_DNA"/>
</dbReference>
<evidence type="ECO:0000256" key="5">
    <source>
        <dbReference type="ARBA" id="ARBA00022692"/>
    </source>
</evidence>
<organism evidence="12 13">
    <name type="scientific">Ideonella azotifigens</name>
    <dbReference type="NCBI Taxonomy" id="513160"/>
    <lineage>
        <taxon>Bacteria</taxon>
        <taxon>Pseudomonadati</taxon>
        <taxon>Pseudomonadota</taxon>
        <taxon>Betaproteobacteria</taxon>
        <taxon>Burkholderiales</taxon>
        <taxon>Sphaerotilaceae</taxon>
        <taxon>Ideonella</taxon>
    </lineage>
</organism>
<evidence type="ECO:0000259" key="10">
    <source>
        <dbReference type="Pfam" id="PF05957"/>
    </source>
</evidence>
<dbReference type="InterPro" id="IPR043604">
    <property type="entry name" value="DUF883_N"/>
</dbReference>
<keyword evidence="8" id="KW-0175">Coiled coil</keyword>
<dbReference type="PANTHER" id="PTHR35893:SF3">
    <property type="entry name" value="INNER MEMBRANE PROTEIN"/>
    <property type="match status" value="1"/>
</dbReference>
<comment type="subcellular location">
    <subcellularLocation>
        <location evidence="1">Cell inner membrane</location>
        <topology evidence="1">Single-pass membrane protein</topology>
    </subcellularLocation>
</comment>
<evidence type="ECO:0000313" key="13">
    <source>
        <dbReference type="Proteomes" id="UP001500279"/>
    </source>
</evidence>
<accession>A0ABP3VVA9</accession>
<evidence type="ECO:0000256" key="9">
    <source>
        <dbReference type="SAM" id="Phobius"/>
    </source>
</evidence>
<name>A0ABP3VVA9_9BURK</name>
<reference evidence="13" key="1">
    <citation type="journal article" date="2019" name="Int. J. Syst. Evol. Microbiol.">
        <title>The Global Catalogue of Microorganisms (GCM) 10K type strain sequencing project: providing services to taxonomists for standard genome sequencing and annotation.</title>
        <authorList>
            <consortium name="The Broad Institute Genomics Platform"/>
            <consortium name="The Broad Institute Genome Sequencing Center for Infectious Disease"/>
            <person name="Wu L."/>
            <person name="Ma J."/>
        </authorList>
    </citation>
    <scope>NUCLEOTIDE SEQUENCE [LARGE SCALE GENOMIC DNA]</scope>
    <source>
        <strain evidence="13">JCM 15503</strain>
    </source>
</reference>
<keyword evidence="7 9" id="KW-0472">Membrane</keyword>
<sequence>MPSVFRHSSKDMSMDAINASATAVQERLANTLHGVVSEAEALLKTAQHGGSEQFAAARDQLEARVRRARSELADLEDSALRKARRAVRATDRAVQDHPYTTAGLLAGVGLLIGVLIARR</sequence>
<dbReference type="Pfam" id="PF19029">
    <property type="entry name" value="DUF883_C"/>
    <property type="match status" value="1"/>
</dbReference>
<evidence type="ECO:0000313" key="12">
    <source>
        <dbReference type="EMBL" id="GAA0766904.1"/>
    </source>
</evidence>
<evidence type="ECO:0008006" key="14">
    <source>
        <dbReference type="Google" id="ProtNLM"/>
    </source>
</evidence>
<comment type="caution">
    <text evidence="12">The sequence shown here is derived from an EMBL/GenBank/DDBJ whole genome shotgun (WGS) entry which is preliminary data.</text>
</comment>
<proteinExistence type="inferred from homology"/>
<feature type="domain" description="DUF883" evidence="10">
    <location>
        <begin position="35"/>
        <end position="77"/>
    </location>
</feature>